<sequence>MRRRRSWKGKSVAPKILRPSAGFHELHRKPRVDDATSAINADGGSSDANTYDVERVPDHSRVCLLM</sequence>
<dbReference type="InParanoid" id="A0A165MFW0"/>
<protein>
    <submittedName>
        <fullName evidence="2">Uncharacterized protein</fullName>
    </submittedName>
</protein>
<reference evidence="2 3" key="1">
    <citation type="journal article" date="2016" name="Mol. Biol. Evol.">
        <title>Comparative Genomics of Early-Diverging Mushroom-Forming Fungi Provides Insights into the Origins of Lignocellulose Decay Capabilities.</title>
        <authorList>
            <person name="Nagy L.G."/>
            <person name="Riley R."/>
            <person name="Tritt A."/>
            <person name="Adam C."/>
            <person name="Daum C."/>
            <person name="Floudas D."/>
            <person name="Sun H."/>
            <person name="Yadav J.S."/>
            <person name="Pangilinan J."/>
            <person name="Larsson K.H."/>
            <person name="Matsuura K."/>
            <person name="Barry K."/>
            <person name="Labutti K."/>
            <person name="Kuo R."/>
            <person name="Ohm R.A."/>
            <person name="Bhattacharya S.S."/>
            <person name="Shirouzu T."/>
            <person name="Yoshinaga Y."/>
            <person name="Martin F.M."/>
            <person name="Grigoriev I.V."/>
            <person name="Hibbett D.S."/>
        </authorList>
    </citation>
    <scope>NUCLEOTIDE SEQUENCE [LARGE SCALE GENOMIC DNA]</scope>
    <source>
        <strain evidence="2 3">HHB14362 ss-1</strain>
    </source>
</reference>
<evidence type="ECO:0000313" key="3">
    <source>
        <dbReference type="Proteomes" id="UP000076761"/>
    </source>
</evidence>
<keyword evidence="3" id="KW-1185">Reference proteome</keyword>
<accession>A0A165MFW0</accession>
<evidence type="ECO:0000256" key="1">
    <source>
        <dbReference type="SAM" id="MobiDB-lite"/>
    </source>
</evidence>
<dbReference type="AlphaFoldDB" id="A0A165MFW0"/>
<evidence type="ECO:0000313" key="2">
    <source>
        <dbReference type="EMBL" id="KZT18283.1"/>
    </source>
</evidence>
<feature type="region of interest" description="Disordered" evidence="1">
    <location>
        <begin position="32"/>
        <end position="52"/>
    </location>
</feature>
<name>A0A165MFW0_9AGAM</name>
<gene>
    <name evidence="2" type="ORF">NEOLEDRAFT_1143590</name>
</gene>
<proteinExistence type="predicted"/>
<organism evidence="2 3">
    <name type="scientific">Neolentinus lepideus HHB14362 ss-1</name>
    <dbReference type="NCBI Taxonomy" id="1314782"/>
    <lineage>
        <taxon>Eukaryota</taxon>
        <taxon>Fungi</taxon>
        <taxon>Dikarya</taxon>
        <taxon>Basidiomycota</taxon>
        <taxon>Agaricomycotina</taxon>
        <taxon>Agaricomycetes</taxon>
        <taxon>Gloeophyllales</taxon>
        <taxon>Gloeophyllaceae</taxon>
        <taxon>Neolentinus</taxon>
    </lineage>
</organism>
<dbReference type="EMBL" id="KV425692">
    <property type="protein sequence ID" value="KZT18283.1"/>
    <property type="molecule type" value="Genomic_DNA"/>
</dbReference>
<dbReference type="Proteomes" id="UP000076761">
    <property type="component" value="Unassembled WGS sequence"/>
</dbReference>